<feature type="compositionally biased region" description="Polar residues" evidence="1">
    <location>
        <begin position="172"/>
        <end position="200"/>
    </location>
</feature>
<evidence type="ECO:0000256" key="1">
    <source>
        <dbReference type="SAM" id="MobiDB-lite"/>
    </source>
</evidence>
<proteinExistence type="predicted"/>
<feature type="region of interest" description="Disordered" evidence="1">
    <location>
        <begin position="157"/>
        <end position="203"/>
    </location>
</feature>
<feature type="signal peptide" evidence="2">
    <location>
        <begin position="1"/>
        <end position="20"/>
    </location>
</feature>
<dbReference type="EMBL" id="JBJJXI010000153">
    <property type="protein sequence ID" value="KAL3385711.1"/>
    <property type="molecule type" value="Genomic_DNA"/>
</dbReference>
<evidence type="ECO:0000313" key="4">
    <source>
        <dbReference type="Proteomes" id="UP001627154"/>
    </source>
</evidence>
<dbReference type="AlphaFoldDB" id="A0ABD2VZ50"/>
<comment type="caution">
    <text evidence="3">The sequence shown here is derived from an EMBL/GenBank/DDBJ whole genome shotgun (WGS) entry which is preliminary data.</text>
</comment>
<gene>
    <name evidence="3" type="ORF">TKK_018761</name>
</gene>
<protein>
    <submittedName>
        <fullName evidence="3">Uncharacterized protein</fullName>
    </submittedName>
</protein>
<sequence length="599" mass="67113">MNRKIFPIVAILIIFSRVQCDVLRLDIASTCQDICTECGGEASYVDSKCQCTVPEDLPAGQDCFVRKLRQAKFLDVDIVSCDDSSGEKRTTRCVVASKYRKNDIEQVAKYFMNDGPIVGSIFRAPPRAEKKIDKPIECNNDEVEPIVGNINMENLRKYTSVRTKPNRRPTGVRTSSSQNPKTSLPTNPNFVGSAQRTVEPTSRCKLPRRQQNLTPSLLKLLITELKRQLSSLPQTLQNMAHTPSTEENSPTFFNSVSPSMDVNDQRVECNCEDLNKPPVEASVPVQGTQIIRFMGIPVITMLAPPKIVQAEKPLRGEAKIPLKADCPPVTVKTNCPPVQDVTTEPIPIASIKELEIEFPEVVTNPPSTTSESDCKQDLLVAPDLIPKDTDERKEIETVSNFIMEEPNYSSTLGVPFEAINSPTITYLASMPASFLPSLIFNAPFTYKQATNEQILTNFEPNENLNNVGEQVPTEFTIEIPYPKKICKKSPYIEYSNKFKRDVKPVSSTTTDESNDSMYMFANENFDRKIDMISIPEIYRTTTQKPISGKSDIKIISDETTEIKGTMNKIKSSKELDEFTKKPISDKKLLESKRSINITK</sequence>
<feature type="chain" id="PRO_5044852793" evidence="2">
    <location>
        <begin position="21"/>
        <end position="599"/>
    </location>
</feature>
<dbReference type="Proteomes" id="UP001627154">
    <property type="component" value="Unassembled WGS sequence"/>
</dbReference>
<evidence type="ECO:0000313" key="3">
    <source>
        <dbReference type="EMBL" id="KAL3385711.1"/>
    </source>
</evidence>
<keyword evidence="4" id="KW-1185">Reference proteome</keyword>
<organism evidence="3 4">
    <name type="scientific">Trichogramma kaykai</name>
    <dbReference type="NCBI Taxonomy" id="54128"/>
    <lineage>
        <taxon>Eukaryota</taxon>
        <taxon>Metazoa</taxon>
        <taxon>Ecdysozoa</taxon>
        <taxon>Arthropoda</taxon>
        <taxon>Hexapoda</taxon>
        <taxon>Insecta</taxon>
        <taxon>Pterygota</taxon>
        <taxon>Neoptera</taxon>
        <taxon>Endopterygota</taxon>
        <taxon>Hymenoptera</taxon>
        <taxon>Apocrita</taxon>
        <taxon>Proctotrupomorpha</taxon>
        <taxon>Chalcidoidea</taxon>
        <taxon>Trichogrammatidae</taxon>
        <taxon>Trichogramma</taxon>
    </lineage>
</organism>
<name>A0ABD2VZ50_9HYME</name>
<accession>A0ABD2VZ50</accession>
<reference evidence="3 4" key="1">
    <citation type="journal article" date="2024" name="bioRxiv">
        <title>A reference genome for Trichogramma kaykai: A tiny desert-dwelling parasitoid wasp with competing sex-ratio distorters.</title>
        <authorList>
            <person name="Culotta J."/>
            <person name="Lindsey A.R."/>
        </authorList>
    </citation>
    <scope>NUCLEOTIDE SEQUENCE [LARGE SCALE GENOMIC DNA]</scope>
    <source>
        <strain evidence="3 4">KSX58</strain>
    </source>
</reference>
<evidence type="ECO:0000256" key="2">
    <source>
        <dbReference type="SAM" id="SignalP"/>
    </source>
</evidence>
<keyword evidence="2" id="KW-0732">Signal</keyword>